<accession>A0A0C9XTZ7</accession>
<name>A0A0C9XTZ7_9AGAR</name>
<evidence type="ECO:0000313" key="5">
    <source>
        <dbReference type="Proteomes" id="UP000054477"/>
    </source>
</evidence>
<sequence length="420" mass="46455">MSLLASSSLLAFLTILIFPIIQSHAITLPHKIPVDDLRSKDCAFEFSGQRYNLCPLFRGGARRFVGAEVVHGEAWRRRMVYELVFGGGMDGVPVDSEPSCPEVTWVCMTAMIIDWSSNEVENKDPSWVLTAVGGRRIVTTDAEVFVSLATAEGDNNLIPPIVLYLKGGVDDGTLWRSARIAFQCSLEGDDDLRFVGDGGGIHSFLWITQHGCPVEQRSSSKAAFQLSPAEDGSDDASLPAEEEKKDEEMLKPNPRLNKTRGWTFAVFLLVVFVVICASVSPRALNVVNERLHTPCYAPIPVISRVAIVLEPLRKLLGVLSPTSLYHFGLRFRQEDSRLVQWAQEEMSLEEDIMVNGASTYGGYGIPQDRWNADDFGEDIPLTISSKWRPAVRKYGSTSATPNFDPQAPTTAGGIKRFFRI</sequence>
<reference evidence="4 5" key="1">
    <citation type="submission" date="2014-04" db="EMBL/GenBank/DDBJ databases">
        <authorList>
            <consortium name="DOE Joint Genome Institute"/>
            <person name="Kuo A."/>
            <person name="Kohler A."/>
            <person name="Nagy L.G."/>
            <person name="Floudas D."/>
            <person name="Copeland A."/>
            <person name="Barry K.W."/>
            <person name="Cichocki N."/>
            <person name="Veneault-Fourrey C."/>
            <person name="LaButti K."/>
            <person name="Lindquist E.A."/>
            <person name="Lipzen A."/>
            <person name="Lundell T."/>
            <person name="Morin E."/>
            <person name="Murat C."/>
            <person name="Sun H."/>
            <person name="Tunlid A."/>
            <person name="Henrissat B."/>
            <person name="Grigoriev I.V."/>
            <person name="Hibbett D.S."/>
            <person name="Martin F."/>
            <person name="Nordberg H.P."/>
            <person name="Cantor M.N."/>
            <person name="Hua S.X."/>
        </authorList>
    </citation>
    <scope>NUCLEOTIDE SEQUENCE [LARGE SCALE GENOMIC DNA]</scope>
    <source>
        <strain evidence="4 5">LaAM-08-1</strain>
    </source>
</reference>
<keyword evidence="3" id="KW-0732">Signal</keyword>
<evidence type="ECO:0000256" key="2">
    <source>
        <dbReference type="SAM" id="Phobius"/>
    </source>
</evidence>
<dbReference type="HOGENOM" id="CLU_653953_0_0_1"/>
<evidence type="ECO:0000256" key="1">
    <source>
        <dbReference type="SAM" id="MobiDB-lite"/>
    </source>
</evidence>
<dbReference type="OrthoDB" id="29460at2759"/>
<organism evidence="4 5">
    <name type="scientific">Laccaria amethystina LaAM-08-1</name>
    <dbReference type="NCBI Taxonomy" id="1095629"/>
    <lineage>
        <taxon>Eukaryota</taxon>
        <taxon>Fungi</taxon>
        <taxon>Dikarya</taxon>
        <taxon>Basidiomycota</taxon>
        <taxon>Agaricomycotina</taxon>
        <taxon>Agaricomycetes</taxon>
        <taxon>Agaricomycetidae</taxon>
        <taxon>Agaricales</taxon>
        <taxon>Agaricineae</taxon>
        <taxon>Hydnangiaceae</taxon>
        <taxon>Laccaria</taxon>
    </lineage>
</organism>
<dbReference type="EMBL" id="KN838611">
    <property type="protein sequence ID" value="KIK01182.1"/>
    <property type="molecule type" value="Genomic_DNA"/>
</dbReference>
<protein>
    <submittedName>
        <fullName evidence="4">Unplaced genomic scaffold K443scaffold_76, whole genome shotgun sequence</fullName>
    </submittedName>
</protein>
<dbReference type="Proteomes" id="UP000054477">
    <property type="component" value="Unassembled WGS sequence"/>
</dbReference>
<keyword evidence="5" id="KW-1185">Reference proteome</keyword>
<feature type="signal peptide" evidence="3">
    <location>
        <begin position="1"/>
        <end position="25"/>
    </location>
</feature>
<evidence type="ECO:0000313" key="4">
    <source>
        <dbReference type="EMBL" id="KIK01182.1"/>
    </source>
</evidence>
<keyword evidence="2" id="KW-0472">Membrane</keyword>
<feature type="region of interest" description="Disordered" evidence="1">
    <location>
        <begin position="223"/>
        <end position="252"/>
    </location>
</feature>
<feature type="compositionally biased region" description="Basic and acidic residues" evidence="1">
    <location>
        <begin position="241"/>
        <end position="250"/>
    </location>
</feature>
<reference evidence="5" key="2">
    <citation type="submission" date="2015-01" db="EMBL/GenBank/DDBJ databases">
        <title>Evolutionary Origins and Diversification of the Mycorrhizal Mutualists.</title>
        <authorList>
            <consortium name="DOE Joint Genome Institute"/>
            <consortium name="Mycorrhizal Genomics Consortium"/>
            <person name="Kohler A."/>
            <person name="Kuo A."/>
            <person name="Nagy L.G."/>
            <person name="Floudas D."/>
            <person name="Copeland A."/>
            <person name="Barry K.W."/>
            <person name="Cichocki N."/>
            <person name="Veneault-Fourrey C."/>
            <person name="LaButti K."/>
            <person name="Lindquist E.A."/>
            <person name="Lipzen A."/>
            <person name="Lundell T."/>
            <person name="Morin E."/>
            <person name="Murat C."/>
            <person name="Riley R."/>
            <person name="Ohm R."/>
            <person name="Sun H."/>
            <person name="Tunlid A."/>
            <person name="Henrissat B."/>
            <person name="Grigoriev I.V."/>
            <person name="Hibbett D.S."/>
            <person name="Martin F."/>
        </authorList>
    </citation>
    <scope>NUCLEOTIDE SEQUENCE [LARGE SCALE GENOMIC DNA]</scope>
    <source>
        <strain evidence="5">LaAM-08-1</strain>
    </source>
</reference>
<keyword evidence="2" id="KW-1133">Transmembrane helix</keyword>
<dbReference type="AlphaFoldDB" id="A0A0C9XTZ7"/>
<proteinExistence type="predicted"/>
<gene>
    <name evidence="4" type="ORF">K443DRAFT_577591</name>
</gene>
<feature type="chain" id="PRO_5002217038" evidence="3">
    <location>
        <begin position="26"/>
        <end position="420"/>
    </location>
</feature>
<keyword evidence="2" id="KW-0812">Transmembrane</keyword>
<evidence type="ECO:0000256" key="3">
    <source>
        <dbReference type="SAM" id="SignalP"/>
    </source>
</evidence>
<feature type="transmembrane region" description="Helical" evidence="2">
    <location>
        <begin position="261"/>
        <end position="280"/>
    </location>
</feature>